<keyword evidence="1" id="KW-0808">Transferase</keyword>
<comment type="caution">
    <text evidence="4">The sequence shown here is derived from an EMBL/GenBank/DDBJ whole genome shotgun (WGS) entry which is preliminary data.</text>
</comment>
<dbReference type="SUPFAM" id="SSF55729">
    <property type="entry name" value="Acyl-CoA N-acyltransferases (Nat)"/>
    <property type="match status" value="1"/>
</dbReference>
<accession>A0A2M8PAC5</accession>
<evidence type="ECO:0000259" key="3">
    <source>
        <dbReference type="PROSITE" id="PS51186"/>
    </source>
</evidence>
<dbReference type="GO" id="GO:0016747">
    <property type="term" value="F:acyltransferase activity, transferring groups other than amino-acyl groups"/>
    <property type="evidence" value="ECO:0007669"/>
    <property type="project" value="InterPro"/>
</dbReference>
<gene>
    <name evidence="4" type="ORF">CUN49_15435</name>
</gene>
<reference evidence="4 5" key="1">
    <citation type="submission" date="2017-11" db="EMBL/GenBank/DDBJ databases">
        <title>Evolution of Phototrophy in the Chloroflexi Phylum Driven by Horizontal Gene Transfer.</title>
        <authorList>
            <person name="Ward L.M."/>
            <person name="Hemp J."/>
            <person name="Shih P.M."/>
            <person name="Mcglynn S.E."/>
            <person name="Fischer W."/>
        </authorList>
    </citation>
    <scope>NUCLEOTIDE SEQUENCE [LARGE SCALE GENOMIC DNA]</scope>
    <source>
        <strain evidence="4">JP3_13</strain>
    </source>
</reference>
<evidence type="ECO:0000313" key="4">
    <source>
        <dbReference type="EMBL" id="PJF34486.1"/>
    </source>
</evidence>
<dbReference type="Proteomes" id="UP000229681">
    <property type="component" value="Unassembled WGS sequence"/>
</dbReference>
<dbReference type="PANTHER" id="PTHR43877">
    <property type="entry name" value="AMINOALKYLPHOSPHONATE N-ACETYLTRANSFERASE-RELATED-RELATED"/>
    <property type="match status" value="1"/>
</dbReference>
<dbReference type="CDD" id="cd04301">
    <property type="entry name" value="NAT_SF"/>
    <property type="match status" value="1"/>
</dbReference>
<keyword evidence="2" id="KW-0012">Acyltransferase</keyword>
<feature type="domain" description="N-acetyltransferase" evidence="3">
    <location>
        <begin position="159"/>
        <end position="313"/>
    </location>
</feature>
<protein>
    <recommendedName>
        <fullName evidence="3">N-acetyltransferase domain-containing protein</fullName>
    </recommendedName>
</protein>
<proteinExistence type="predicted"/>
<evidence type="ECO:0000313" key="5">
    <source>
        <dbReference type="Proteomes" id="UP000229681"/>
    </source>
</evidence>
<dbReference type="AlphaFoldDB" id="A0A2M8PAC5"/>
<name>A0A2M8PAC5_9CHLR</name>
<dbReference type="PROSITE" id="PS51186">
    <property type="entry name" value="GNAT"/>
    <property type="match status" value="2"/>
</dbReference>
<dbReference type="EMBL" id="PGTM01000371">
    <property type="protein sequence ID" value="PJF34486.1"/>
    <property type="molecule type" value="Genomic_DNA"/>
</dbReference>
<evidence type="ECO:0000256" key="1">
    <source>
        <dbReference type="ARBA" id="ARBA00022679"/>
    </source>
</evidence>
<sequence>MSIADAAMVEMFLNACNQHDLGENWLDTGELEREWQALNFCVPEQTYALFADDQLIAYAEIWDIEPPFIRARGFFRVHPAWRDRGIEDHLMAWIVETSKRNLARAPQNLRVALIMSADSRLSDLCAAYQRHGLRHVRSYYQMQLELDAPPPEPIFPEGISLRTFVKGQDDRAVFEAFDEAFSDHYDHISGRFDWFQHHSINNPLSDFSMWYLAMAGDQIAGLCLCSKSIAEDPELGWVDELAVRRPYRKRGLGLALLRTAFGEFYRRGYRKVGLSVDPQNLTGALRLYERAGMRPIRTWLRYELVLREGENRTAQALTAY</sequence>
<dbReference type="InterPro" id="IPR000182">
    <property type="entry name" value="GNAT_dom"/>
</dbReference>
<evidence type="ECO:0000256" key="2">
    <source>
        <dbReference type="ARBA" id="ARBA00023315"/>
    </source>
</evidence>
<feature type="domain" description="N-acetyltransferase" evidence="3">
    <location>
        <begin position="1"/>
        <end position="147"/>
    </location>
</feature>
<organism evidence="4 5">
    <name type="scientific">Candidatus Thermofonsia Clade 1 bacterium</name>
    <dbReference type="NCBI Taxonomy" id="2364210"/>
    <lineage>
        <taxon>Bacteria</taxon>
        <taxon>Bacillati</taxon>
        <taxon>Chloroflexota</taxon>
        <taxon>Candidatus Thermofontia</taxon>
        <taxon>Candidatus Thermofonsia Clade 1</taxon>
    </lineage>
</organism>
<dbReference type="Pfam" id="PF00583">
    <property type="entry name" value="Acetyltransf_1"/>
    <property type="match status" value="1"/>
</dbReference>
<dbReference type="InterPro" id="IPR050832">
    <property type="entry name" value="Bact_Acetyltransf"/>
</dbReference>
<dbReference type="Gene3D" id="3.40.630.30">
    <property type="match status" value="1"/>
</dbReference>
<dbReference type="InterPro" id="IPR016181">
    <property type="entry name" value="Acyl_CoA_acyltransferase"/>
</dbReference>